<name>A0AAE3NQR7_9RHOB</name>
<dbReference type="Proteomes" id="UP001220964">
    <property type="component" value="Unassembled WGS sequence"/>
</dbReference>
<evidence type="ECO:0000256" key="1">
    <source>
        <dbReference type="SAM" id="Phobius"/>
    </source>
</evidence>
<dbReference type="EMBL" id="JARGYC010000001">
    <property type="protein sequence ID" value="MDF0599220.1"/>
    <property type="molecule type" value="Genomic_DNA"/>
</dbReference>
<accession>A0AAE3NQR7</accession>
<gene>
    <name evidence="2" type="ORF">P1J78_00615</name>
</gene>
<organism evidence="2 3">
    <name type="scientific">Psychromarinibacter sediminicola</name>
    <dbReference type="NCBI Taxonomy" id="3033385"/>
    <lineage>
        <taxon>Bacteria</taxon>
        <taxon>Pseudomonadati</taxon>
        <taxon>Pseudomonadota</taxon>
        <taxon>Alphaproteobacteria</taxon>
        <taxon>Rhodobacterales</taxon>
        <taxon>Paracoccaceae</taxon>
        <taxon>Psychromarinibacter</taxon>
    </lineage>
</organism>
<protein>
    <submittedName>
        <fullName evidence="2">Uncharacterized protein</fullName>
    </submittedName>
</protein>
<comment type="caution">
    <text evidence="2">The sequence shown here is derived from an EMBL/GenBank/DDBJ whole genome shotgun (WGS) entry which is preliminary data.</text>
</comment>
<feature type="transmembrane region" description="Helical" evidence="1">
    <location>
        <begin position="6"/>
        <end position="27"/>
    </location>
</feature>
<sequence length="68" mass="7253">MGGQFAMGGFGFFWFLVVAALLVVPFWRLLPRFGIPAPVALVAIIPLGALVLLWVIAFKEPADGPGRG</sequence>
<keyword evidence="1" id="KW-0812">Transmembrane</keyword>
<reference evidence="2" key="1">
    <citation type="submission" date="2023-03" db="EMBL/GenBank/DDBJ databases">
        <title>Multiphase analysis and comparison of six strains from genera Psychromarinibacter, Lutimaribacter, and Maritimibacter, including a novel species: Psychromarinibacter sediminicola sp. nov.</title>
        <authorList>
            <person name="Wang Y.-H."/>
            <person name="Ye M.-Q."/>
            <person name="Du Z.-J."/>
        </authorList>
    </citation>
    <scope>NUCLEOTIDE SEQUENCE</scope>
    <source>
        <strain evidence="2">C21-152</strain>
    </source>
</reference>
<keyword evidence="1" id="KW-1133">Transmembrane helix</keyword>
<evidence type="ECO:0000313" key="2">
    <source>
        <dbReference type="EMBL" id="MDF0599220.1"/>
    </source>
</evidence>
<dbReference type="AlphaFoldDB" id="A0AAE3NQR7"/>
<feature type="transmembrane region" description="Helical" evidence="1">
    <location>
        <begin position="39"/>
        <end position="58"/>
    </location>
</feature>
<evidence type="ECO:0000313" key="3">
    <source>
        <dbReference type="Proteomes" id="UP001220964"/>
    </source>
</evidence>
<dbReference type="RefSeq" id="WP_275565365.1">
    <property type="nucleotide sequence ID" value="NZ_JARGYC010000001.1"/>
</dbReference>
<proteinExistence type="predicted"/>
<keyword evidence="3" id="KW-1185">Reference proteome</keyword>
<keyword evidence="1" id="KW-0472">Membrane</keyword>